<evidence type="ECO:0000313" key="3">
    <source>
        <dbReference type="Proteomes" id="UP000019376"/>
    </source>
</evidence>
<sequence>MMLDLLTATASDLQDLLASQQLRSVDLVEKYRAQIDTYDGYLHAVIQQAPRDLVLSRAMALDKERQEGKLRGPLHGIPILVKDNIATHPSLGMDTTAGSLALKGSKPRQNATVVQQLLDAGAIIIGKANLSELSYYKGTGLACGWSPVGGQTQSAYVRGGFRLDNDSFVGHSNTSGSSSGSAVSVAAGYAPFSLGSETEGSLISPSNRAALYTLKPTMSIVPQAGVIPVAKLFDSVGPMTKSARDVALLMDVLVNPELTQIPEGGYVTAATGKWNGIRIGTVDPDVWGYEAEARRPQPGAEEQMLEETRSAYTKLQELADSYQHHVPLITEEAFEIDGKNAIMTLLSHFIRPEFAEYMSTVTDSPISTMEDLIEFNKAHAEVELPAENPKQDLLEESVSMNLSEAEVEAAIQHVRDVGRTRGIDKIFKEFNVNVIVGPAESGLTGFASATGYPIATLPLGYLDFNGRPHGLAAIAGPHQDALLIQLQSAWEASTAPRKPPVLQPEWAHYQS</sequence>
<organism evidence="2 3">
    <name type="scientific">Penicillium oxalicum (strain 114-2 / CGMCC 5302)</name>
    <name type="common">Penicillium decumbens</name>
    <dbReference type="NCBI Taxonomy" id="933388"/>
    <lineage>
        <taxon>Eukaryota</taxon>
        <taxon>Fungi</taxon>
        <taxon>Dikarya</taxon>
        <taxon>Ascomycota</taxon>
        <taxon>Pezizomycotina</taxon>
        <taxon>Eurotiomycetes</taxon>
        <taxon>Eurotiomycetidae</taxon>
        <taxon>Eurotiales</taxon>
        <taxon>Aspergillaceae</taxon>
        <taxon>Penicillium</taxon>
    </lineage>
</organism>
<dbReference type="SUPFAM" id="SSF75304">
    <property type="entry name" value="Amidase signature (AS) enzymes"/>
    <property type="match status" value="1"/>
</dbReference>
<dbReference type="STRING" id="933388.S8AUJ4"/>
<dbReference type="AlphaFoldDB" id="S8AUJ4"/>
<protein>
    <recommendedName>
        <fullName evidence="1">Amidase domain-containing protein</fullName>
    </recommendedName>
</protein>
<gene>
    <name evidence="2" type="ORF">PDE_04758</name>
</gene>
<dbReference type="Proteomes" id="UP000019376">
    <property type="component" value="Unassembled WGS sequence"/>
</dbReference>
<dbReference type="Pfam" id="PF01425">
    <property type="entry name" value="Amidase"/>
    <property type="match status" value="1"/>
</dbReference>
<dbReference type="eggNOG" id="KOG1211">
    <property type="taxonomic scope" value="Eukaryota"/>
</dbReference>
<dbReference type="InterPro" id="IPR036928">
    <property type="entry name" value="AS_sf"/>
</dbReference>
<feature type="domain" description="Amidase" evidence="1">
    <location>
        <begin position="26"/>
        <end position="439"/>
    </location>
</feature>
<proteinExistence type="predicted"/>
<dbReference type="EMBL" id="KB644412">
    <property type="protein sequence ID" value="EPS29808.1"/>
    <property type="molecule type" value="Genomic_DNA"/>
</dbReference>
<dbReference type="Gene3D" id="3.90.1300.10">
    <property type="entry name" value="Amidase signature (AS) domain"/>
    <property type="match status" value="1"/>
</dbReference>
<dbReference type="PANTHER" id="PTHR42678:SF34">
    <property type="entry name" value="OS04G0183300 PROTEIN"/>
    <property type="match status" value="1"/>
</dbReference>
<keyword evidence="3" id="KW-1185">Reference proteome</keyword>
<accession>S8AUJ4</accession>
<name>S8AUJ4_PENO1</name>
<dbReference type="PhylomeDB" id="S8AUJ4"/>
<dbReference type="PANTHER" id="PTHR42678">
    <property type="entry name" value="AMIDASE"/>
    <property type="match status" value="1"/>
</dbReference>
<dbReference type="InterPro" id="IPR023631">
    <property type="entry name" value="Amidase_dom"/>
</dbReference>
<dbReference type="OrthoDB" id="566138at2759"/>
<reference evidence="2 3" key="1">
    <citation type="journal article" date="2013" name="PLoS ONE">
        <title>Genomic and secretomic analyses reveal unique features of the lignocellulolytic enzyme system of Penicillium decumbens.</title>
        <authorList>
            <person name="Liu G."/>
            <person name="Zhang L."/>
            <person name="Wei X."/>
            <person name="Zou G."/>
            <person name="Qin Y."/>
            <person name="Ma L."/>
            <person name="Li J."/>
            <person name="Zheng H."/>
            <person name="Wang S."/>
            <person name="Wang C."/>
            <person name="Xun L."/>
            <person name="Zhao G.-P."/>
            <person name="Zhou Z."/>
            <person name="Qu Y."/>
        </authorList>
    </citation>
    <scope>NUCLEOTIDE SEQUENCE [LARGE SCALE GENOMIC DNA]</scope>
    <source>
        <strain evidence="3">114-2 / CGMCC 5302</strain>
    </source>
</reference>
<evidence type="ECO:0000259" key="1">
    <source>
        <dbReference type="Pfam" id="PF01425"/>
    </source>
</evidence>
<dbReference type="HOGENOM" id="CLU_009600_14_3_1"/>
<evidence type="ECO:0000313" key="2">
    <source>
        <dbReference type="EMBL" id="EPS29808.1"/>
    </source>
</evidence>